<accession>A0A9X0DC41</accession>
<dbReference type="Proteomes" id="UP001163046">
    <property type="component" value="Unassembled WGS sequence"/>
</dbReference>
<evidence type="ECO:0000313" key="1">
    <source>
        <dbReference type="EMBL" id="KAJ7392609.1"/>
    </source>
</evidence>
<organism evidence="1 2">
    <name type="scientific">Desmophyllum pertusum</name>
    <dbReference type="NCBI Taxonomy" id="174260"/>
    <lineage>
        <taxon>Eukaryota</taxon>
        <taxon>Metazoa</taxon>
        <taxon>Cnidaria</taxon>
        <taxon>Anthozoa</taxon>
        <taxon>Hexacorallia</taxon>
        <taxon>Scleractinia</taxon>
        <taxon>Caryophylliina</taxon>
        <taxon>Caryophylliidae</taxon>
        <taxon>Desmophyllum</taxon>
    </lineage>
</organism>
<evidence type="ECO:0000313" key="2">
    <source>
        <dbReference type="Proteomes" id="UP001163046"/>
    </source>
</evidence>
<reference evidence="1" key="1">
    <citation type="submission" date="2023-01" db="EMBL/GenBank/DDBJ databases">
        <title>Genome assembly of the deep-sea coral Lophelia pertusa.</title>
        <authorList>
            <person name="Herrera S."/>
            <person name="Cordes E."/>
        </authorList>
    </citation>
    <scope>NUCLEOTIDE SEQUENCE</scope>
    <source>
        <strain evidence="1">USNM1676648</strain>
        <tissue evidence="1">Polyp</tissue>
    </source>
</reference>
<keyword evidence="2" id="KW-1185">Reference proteome</keyword>
<comment type="caution">
    <text evidence="1">The sequence shown here is derived from an EMBL/GenBank/DDBJ whole genome shotgun (WGS) entry which is preliminary data.</text>
</comment>
<gene>
    <name evidence="1" type="ORF">OS493_010260</name>
</gene>
<protein>
    <submittedName>
        <fullName evidence="1">Uncharacterized protein</fullName>
    </submittedName>
</protein>
<dbReference type="AlphaFoldDB" id="A0A9X0DC41"/>
<dbReference type="EMBL" id="MU825400">
    <property type="protein sequence ID" value="KAJ7392609.1"/>
    <property type="molecule type" value="Genomic_DNA"/>
</dbReference>
<sequence length="260" mass="28116">MGSWMRQRFSWVDKIVISSSRGDIDGDDAHFVASKNVTTQLDEHQDYGLSVALQIANNIRGRFYVHAVTNADKTLSEVPGVSNNIGVSKEILSVPPPPAAKLILTIISSLPSQITLGIPFSIAFRVKNVGYVTTKKTSWTDALYAYGRKGANRTEVMEKGTQLKAFPRIGALAAQAFYEPNVTQPNVTQPTVMPTASTGIIITEGLLPDLQGSLGSTKAQTRGGQPLNVTFNVTNKGEFCCTGGVVQRFVPQPRLAHRSI</sequence>
<proteinExistence type="predicted"/>
<name>A0A9X0DC41_9CNID</name>